<reference evidence="2 3" key="1">
    <citation type="submission" date="2019-04" db="EMBL/GenBank/DDBJ databases">
        <title>Long-read de novo sequencing of Cupriavidus necator H16.</title>
        <authorList>
            <person name="Little G.T."/>
            <person name="Ehsaan M."/>
            <person name="Arenas-Lopez C."/>
            <person name="Jawed K."/>
            <person name="Winzer K."/>
            <person name="Kovacs K."/>
            <person name="Malys N."/>
            <person name="Minton N.P."/>
        </authorList>
    </citation>
    <scope>NUCLEOTIDE SEQUENCE [LARGE SCALE GENOMIC DNA]</scope>
    <source>
        <strain evidence="2 3">H16</strain>
        <plasmid evidence="3">phg1</plasmid>
    </source>
</reference>
<dbReference type="EMBL" id="CP039289">
    <property type="protein sequence ID" value="QCC05407.1"/>
    <property type="molecule type" value="Genomic_DNA"/>
</dbReference>
<keyword evidence="2" id="KW-0614">Plasmid</keyword>
<dbReference type="RefSeq" id="WP_136227933.1">
    <property type="nucleotide sequence ID" value="NC_005241.1"/>
</dbReference>
<dbReference type="AlphaFoldDB" id="A0AAF1D5D0"/>
<dbReference type="Proteomes" id="UP000296079">
    <property type="component" value="Plasmid pHG1"/>
</dbReference>
<geneLocation type="plasmid" evidence="3">
    <name>phg1</name>
</geneLocation>
<evidence type="ECO:0000313" key="2">
    <source>
        <dbReference type="EMBL" id="QCC05407.1"/>
    </source>
</evidence>
<sequence length="439" mass="48425">MERRRSTGVASLKQHHSCLVVNHGAGDPLTAQRSLPPAMLRTLMRLGLTSTTYALPSRDLVDWECVEDYRAHREAQENARKDAERDRLRAAVTAELRWLSGEGDEPGWPELPDPRSPKVRAGIPLGVPRRQRAKPPAPREYALDSSAAAHWLSLAKDLWYRDAPERLRGLVLHCWAWTASANGVGCKKDEEPGERAHQWNEAYFAAATAAAATLGDAGLSEMVLQRVAQLPQDRFLDATTAVLHELDRLWMNNGLVSGPLVLLVWETLASRIREFWAWKRLTSECSTSAEIHLTGALAALFMGEYEIGKGPRCYVRPPGAEGADALLPMLTRLAVEAAPSTFVALAILGLLEVQPQVHRLTFLAGVVSAWWRAQGANTEFWNDYGIGPRVCAWVEKAILSAPVPQEVLDSAELTSVVDTLVQTGTPLARILDEKLARPR</sequence>
<protein>
    <submittedName>
        <fullName evidence="2">Uncharacterized protein</fullName>
    </submittedName>
</protein>
<proteinExistence type="predicted"/>
<evidence type="ECO:0000313" key="3">
    <source>
        <dbReference type="Proteomes" id="UP000296079"/>
    </source>
</evidence>
<gene>
    <name evidence="2" type="ORF">E6A55_32960</name>
</gene>
<accession>A0AAF1D5D0</accession>
<name>A0AAF1D5D0_CUPNH</name>
<evidence type="ECO:0000256" key="1">
    <source>
        <dbReference type="SAM" id="MobiDB-lite"/>
    </source>
</evidence>
<organism evidence="2 3">
    <name type="scientific">Cupriavidus necator (strain ATCC 17699 / DSM 428 / KCTC 22496 / NCIMB 10442 / H16 / Stanier 337)</name>
    <name type="common">Ralstonia eutropha</name>
    <dbReference type="NCBI Taxonomy" id="381666"/>
    <lineage>
        <taxon>Bacteria</taxon>
        <taxon>Pseudomonadati</taxon>
        <taxon>Pseudomonadota</taxon>
        <taxon>Betaproteobacteria</taxon>
        <taxon>Burkholderiales</taxon>
        <taxon>Burkholderiaceae</taxon>
        <taxon>Cupriavidus</taxon>
    </lineage>
</organism>
<feature type="region of interest" description="Disordered" evidence="1">
    <location>
        <begin position="100"/>
        <end position="121"/>
    </location>
</feature>